<keyword evidence="2" id="KW-1185">Reference proteome</keyword>
<dbReference type="Proteomes" id="UP001164794">
    <property type="component" value="Chromosome"/>
</dbReference>
<dbReference type="RefSeq" id="WP_269265502.1">
    <property type="nucleotide sequence ID" value="NZ_CP098248.1"/>
</dbReference>
<organism evidence="1 2">
    <name type="scientific">Oxalobacter aliiformigenes</name>
    <dbReference type="NCBI Taxonomy" id="2946593"/>
    <lineage>
        <taxon>Bacteria</taxon>
        <taxon>Pseudomonadati</taxon>
        <taxon>Pseudomonadota</taxon>
        <taxon>Betaproteobacteria</taxon>
        <taxon>Burkholderiales</taxon>
        <taxon>Oxalobacteraceae</taxon>
        <taxon>Oxalobacter</taxon>
    </lineage>
</organism>
<dbReference type="EMBL" id="CP098248">
    <property type="protein sequence ID" value="WAV97917.1"/>
    <property type="molecule type" value="Genomic_DNA"/>
</dbReference>
<evidence type="ECO:0000313" key="1">
    <source>
        <dbReference type="EMBL" id="WAV97917.1"/>
    </source>
</evidence>
<evidence type="ECO:0000313" key="2">
    <source>
        <dbReference type="Proteomes" id="UP001164794"/>
    </source>
</evidence>
<gene>
    <name evidence="1" type="ORF">NB645_04105</name>
</gene>
<name>A0ABY7JNT1_9BURK</name>
<reference evidence="1" key="1">
    <citation type="journal article" date="2022" name="Front. Microbiol.">
        <title>New perspectives on an old grouping: The genomic and phenotypic variability of Oxalobacter formigenes and the implications for calcium oxalate stone prevention.</title>
        <authorList>
            <person name="Chmiel J.A."/>
            <person name="Carr C."/>
            <person name="Stuivenberg G.A."/>
            <person name="Venema R."/>
            <person name="Chanyi R.M."/>
            <person name="Al K.F."/>
            <person name="Giguere D."/>
            <person name="Say H."/>
            <person name="Akouris P.P."/>
            <person name="Dominguez Romero S.A."/>
            <person name="Kwong A."/>
            <person name="Tai V."/>
            <person name="Koval S.F."/>
            <person name="Razvi H."/>
            <person name="Bjazevic J."/>
            <person name="Burton J.P."/>
        </authorList>
    </citation>
    <scope>NUCLEOTIDE SEQUENCE</scope>
    <source>
        <strain evidence="1">HOxNP-1</strain>
    </source>
</reference>
<sequence>MAVRGERSGIVAQGDRSPYGWTIVAGGIAANGEKRGEKTADLPDDVSVLPSAGWENPEVAAGVLPLQRTGGMKMSRDRISFLSGRPEMVCNGIFMRTFFAGRCGEPDVRGALCICRHAVSVS</sequence>
<proteinExistence type="predicted"/>
<accession>A0ABY7JNT1</accession>
<protein>
    <submittedName>
        <fullName evidence="1">Uncharacterized protein</fullName>
    </submittedName>
</protein>